<comment type="caution">
    <text evidence="2">The sequence shown here is derived from an EMBL/GenBank/DDBJ whole genome shotgun (WGS) entry which is preliminary data.</text>
</comment>
<accession>A0ABX0LQ43</accession>
<keyword evidence="3" id="KW-1185">Reference proteome</keyword>
<evidence type="ECO:0008006" key="4">
    <source>
        <dbReference type="Google" id="ProtNLM"/>
    </source>
</evidence>
<reference evidence="2 3" key="1">
    <citation type="submission" date="2019-09" db="EMBL/GenBank/DDBJ databases">
        <title>Taxonomy of Antarctic Massilia spp.: description of Massilia rubra sp. nov., Massilia aquatica sp. nov., Massilia mucilaginosa sp. nov., Massilia frigida sp. nov. isolated from streams, lakes and regoliths.</title>
        <authorList>
            <person name="Holochova P."/>
            <person name="Sedlacek I."/>
            <person name="Kralova S."/>
            <person name="Maslanova I."/>
            <person name="Busse H.-J."/>
            <person name="Stankova E."/>
            <person name="Vrbovska V."/>
            <person name="Kovarovic V."/>
            <person name="Bartak M."/>
            <person name="Svec P."/>
            <person name="Pantucek R."/>
        </authorList>
    </citation>
    <scope>NUCLEOTIDE SEQUENCE [LARGE SCALE GENOMIC DNA]</scope>
    <source>
        <strain evidence="2 3">CCM 8692</strain>
    </source>
</reference>
<feature type="chain" id="PRO_5046993422" description="Lipoprotein" evidence="1">
    <location>
        <begin position="25"/>
        <end position="84"/>
    </location>
</feature>
<sequence>MKAITLLMAGALLAACASAPPALREVRVPVYTPCIKAAPERPVFAARTLAPDASDGEKILAIARDLPMHLRYEAQLEALLTGCL</sequence>
<dbReference type="PROSITE" id="PS51257">
    <property type="entry name" value="PROKAR_LIPOPROTEIN"/>
    <property type="match status" value="1"/>
</dbReference>
<dbReference type="RefSeq" id="WP_167225011.1">
    <property type="nucleotide sequence ID" value="NZ_VUYU01000007.1"/>
</dbReference>
<keyword evidence="1" id="KW-0732">Signal</keyword>
<feature type="signal peptide" evidence="1">
    <location>
        <begin position="1"/>
        <end position="24"/>
    </location>
</feature>
<protein>
    <recommendedName>
        <fullName evidence="4">Lipoprotein</fullName>
    </recommendedName>
</protein>
<name>A0ABX0LQ43_9BURK</name>
<dbReference type="EMBL" id="VUYU01000007">
    <property type="protein sequence ID" value="NHZ34485.1"/>
    <property type="molecule type" value="Genomic_DNA"/>
</dbReference>
<organism evidence="2 3">
    <name type="scientific">Massilia rubra</name>
    <dbReference type="NCBI Taxonomy" id="2607910"/>
    <lineage>
        <taxon>Bacteria</taxon>
        <taxon>Pseudomonadati</taxon>
        <taxon>Pseudomonadota</taxon>
        <taxon>Betaproteobacteria</taxon>
        <taxon>Burkholderiales</taxon>
        <taxon>Oxalobacteraceae</taxon>
        <taxon>Telluria group</taxon>
        <taxon>Massilia</taxon>
    </lineage>
</organism>
<gene>
    <name evidence="2" type="ORF">F0185_12925</name>
</gene>
<evidence type="ECO:0000256" key="1">
    <source>
        <dbReference type="SAM" id="SignalP"/>
    </source>
</evidence>
<evidence type="ECO:0000313" key="2">
    <source>
        <dbReference type="EMBL" id="NHZ34485.1"/>
    </source>
</evidence>
<dbReference type="Proteomes" id="UP000785613">
    <property type="component" value="Unassembled WGS sequence"/>
</dbReference>
<proteinExistence type="predicted"/>
<evidence type="ECO:0000313" key="3">
    <source>
        <dbReference type="Proteomes" id="UP000785613"/>
    </source>
</evidence>